<evidence type="ECO:0000313" key="13">
    <source>
        <dbReference type="Proteomes" id="UP000216151"/>
    </source>
</evidence>
<dbReference type="PANTHER" id="PTHR32248">
    <property type="entry name" value="RNA POLYMERASE SIGMA-54 FACTOR"/>
    <property type="match status" value="1"/>
</dbReference>
<dbReference type="Pfam" id="PF04963">
    <property type="entry name" value="Sigma54_CBD"/>
    <property type="match status" value="1"/>
</dbReference>
<evidence type="ECO:0000256" key="5">
    <source>
        <dbReference type="ARBA" id="ARBA00023015"/>
    </source>
</evidence>
<dbReference type="PRINTS" id="PR00045">
    <property type="entry name" value="SIGMA54FCT"/>
</dbReference>
<dbReference type="Pfam" id="PF00309">
    <property type="entry name" value="Sigma54_AID"/>
    <property type="match status" value="1"/>
</dbReference>
<evidence type="ECO:0000256" key="8">
    <source>
        <dbReference type="ARBA" id="ARBA00023163"/>
    </source>
</evidence>
<dbReference type="AlphaFoldDB" id="A0A269XXG1"/>
<name>A0A269XXG1_9PROT</name>
<keyword evidence="6 9" id="KW-0731">Sigma factor</keyword>
<dbReference type="GO" id="GO:0003677">
    <property type="term" value="F:DNA binding"/>
    <property type="evidence" value="ECO:0007669"/>
    <property type="project" value="UniProtKB-KW"/>
</dbReference>
<evidence type="ECO:0000259" key="10">
    <source>
        <dbReference type="Pfam" id="PF04552"/>
    </source>
</evidence>
<protein>
    <recommendedName>
        <fullName evidence="9">RNA polymerase sigma-54 factor</fullName>
    </recommendedName>
</protein>
<dbReference type="PANTHER" id="PTHR32248:SF4">
    <property type="entry name" value="RNA POLYMERASE SIGMA-54 FACTOR"/>
    <property type="match status" value="1"/>
</dbReference>
<keyword evidence="8 9" id="KW-0804">Transcription</keyword>
<evidence type="ECO:0000259" key="11">
    <source>
        <dbReference type="Pfam" id="PF04963"/>
    </source>
</evidence>
<dbReference type="InterPro" id="IPR000394">
    <property type="entry name" value="RNA_pol_sigma_54"/>
</dbReference>
<keyword evidence="13" id="KW-1185">Reference proteome</keyword>
<gene>
    <name evidence="12" type="ORF">B8X00_08330</name>
</gene>
<dbReference type="GO" id="GO:0016987">
    <property type="term" value="F:sigma factor activity"/>
    <property type="evidence" value="ECO:0007669"/>
    <property type="project" value="UniProtKB-KW"/>
</dbReference>
<evidence type="ECO:0000256" key="3">
    <source>
        <dbReference type="ARBA" id="ARBA00022679"/>
    </source>
</evidence>
<comment type="similarity">
    <text evidence="1 9">Belongs to the sigma-54 factor family.</text>
</comment>
<dbReference type="GO" id="GO:0006352">
    <property type="term" value="P:DNA-templated transcription initiation"/>
    <property type="evidence" value="ECO:0007669"/>
    <property type="project" value="InterPro"/>
</dbReference>
<dbReference type="Gene3D" id="1.10.10.60">
    <property type="entry name" value="Homeodomain-like"/>
    <property type="match status" value="1"/>
</dbReference>
<dbReference type="PIRSF" id="PIRSF000774">
    <property type="entry name" value="RpoN"/>
    <property type="match status" value="1"/>
</dbReference>
<evidence type="ECO:0000256" key="4">
    <source>
        <dbReference type="ARBA" id="ARBA00022695"/>
    </source>
</evidence>
<dbReference type="EMBL" id="NCXK01000009">
    <property type="protein sequence ID" value="PAK77984.1"/>
    <property type="molecule type" value="Genomic_DNA"/>
</dbReference>
<sequence>MRTVLEQKVRHKQGVAVTPRMREALRLLRLPQADMDAYIAQQVEQNPFLELPNWECDRGAGRPDQSGAASTQDAAERLASADVSVEEQMLRQIALSVRPAWLCRLAALLLEEVDEYGRLSSTVLDTFCQSRGVVQACAEEARQYLLRLEPVGVGAFSVAECFAVQLDDEGLLSEAFTRLLANLNRLVKGDRAGLATLCGVSAQELEQMLLTLQRLEPYPYCRQAMEPALLRRAELRVEQDEQGIWHVFAYADPAQGLTLNTQLRSQLSTRMSAREKEQVKDWMTNARWLLNVVAKRRKSLVLLGQKILIRQPDFLNRGVEALHPLTMFQIAQDMQVHESTVSRLVADKYMSTPDGVLPLRFFFTAGVGRHGQAPPRAAAAARACLRRLVREEKPDNPLSDSALVEVLEQQGFSVSRRTVVKYRQLMGIRSSFARKGHAATV</sequence>
<dbReference type="NCBIfam" id="TIGR02395">
    <property type="entry name" value="rpoN_sigma"/>
    <property type="match status" value="1"/>
</dbReference>
<reference evidence="12 13" key="1">
    <citation type="submission" date="2017-04" db="EMBL/GenBank/DDBJ databases">
        <title>Kefir bacterial isolates.</title>
        <authorList>
            <person name="Kim Y."/>
            <person name="Blasche S."/>
            <person name="Patil K.R."/>
        </authorList>
    </citation>
    <scope>NUCLEOTIDE SEQUENCE [LARGE SCALE GENOMIC DNA]</scope>
    <source>
        <strain evidence="12 13">KR</strain>
    </source>
</reference>
<keyword evidence="5 9" id="KW-0805">Transcription regulation</keyword>
<keyword evidence="3 9" id="KW-0808">Transferase</keyword>
<proteinExistence type="inferred from homology"/>
<evidence type="ECO:0000256" key="9">
    <source>
        <dbReference type="PIRNR" id="PIRNR000774"/>
    </source>
</evidence>
<dbReference type="InterPro" id="IPR007046">
    <property type="entry name" value="RNA_pol_sigma_54_core-bd"/>
</dbReference>
<dbReference type="RefSeq" id="WP_095349808.1">
    <property type="nucleotide sequence ID" value="NZ_JBDNMF010000019.1"/>
</dbReference>
<organism evidence="12 13">
    <name type="scientific">Acetobacter fabarum</name>
    <dbReference type="NCBI Taxonomy" id="483199"/>
    <lineage>
        <taxon>Bacteria</taxon>
        <taxon>Pseudomonadati</taxon>
        <taxon>Pseudomonadota</taxon>
        <taxon>Alphaproteobacteria</taxon>
        <taxon>Acetobacterales</taxon>
        <taxon>Acetobacteraceae</taxon>
        <taxon>Acetobacter</taxon>
    </lineage>
</organism>
<keyword evidence="2 9" id="KW-0240">DNA-directed RNA polymerase</keyword>
<dbReference type="GO" id="GO:0016779">
    <property type="term" value="F:nucleotidyltransferase activity"/>
    <property type="evidence" value="ECO:0007669"/>
    <property type="project" value="UniProtKB-KW"/>
</dbReference>
<dbReference type="Pfam" id="PF04552">
    <property type="entry name" value="Sigma54_DBD"/>
    <property type="match status" value="1"/>
</dbReference>
<dbReference type="GO" id="GO:0000428">
    <property type="term" value="C:DNA-directed RNA polymerase complex"/>
    <property type="evidence" value="ECO:0007669"/>
    <property type="project" value="UniProtKB-KW"/>
</dbReference>
<evidence type="ECO:0000256" key="6">
    <source>
        <dbReference type="ARBA" id="ARBA00023082"/>
    </source>
</evidence>
<evidence type="ECO:0000256" key="2">
    <source>
        <dbReference type="ARBA" id="ARBA00022478"/>
    </source>
</evidence>
<evidence type="ECO:0000313" key="12">
    <source>
        <dbReference type="EMBL" id="PAK77984.1"/>
    </source>
</evidence>
<dbReference type="PROSITE" id="PS50044">
    <property type="entry name" value="SIGMA54_3"/>
    <property type="match status" value="1"/>
</dbReference>
<dbReference type="OrthoDB" id="9814402at2"/>
<evidence type="ECO:0000256" key="7">
    <source>
        <dbReference type="ARBA" id="ARBA00023125"/>
    </source>
</evidence>
<feature type="domain" description="RNA polymerase sigma factor 54 DNA-binding" evidence="10">
    <location>
        <begin position="278"/>
        <end position="435"/>
    </location>
</feature>
<accession>A0A269XXG1</accession>
<dbReference type="GO" id="GO:0001216">
    <property type="term" value="F:DNA-binding transcription activator activity"/>
    <property type="evidence" value="ECO:0007669"/>
    <property type="project" value="InterPro"/>
</dbReference>
<keyword evidence="4 9" id="KW-0548">Nucleotidyltransferase</keyword>
<keyword evidence="7 9" id="KW-0238">DNA-binding</keyword>
<dbReference type="PROSITE" id="PS00717">
    <property type="entry name" value="SIGMA54_1"/>
    <property type="match status" value="1"/>
</dbReference>
<evidence type="ECO:0000256" key="1">
    <source>
        <dbReference type="ARBA" id="ARBA00008798"/>
    </source>
</evidence>
<comment type="caution">
    <text evidence="12">The sequence shown here is derived from an EMBL/GenBank/DDBJ whole genome shotgun (WGS) entry which is preliminary data.</text>
</comment>
<feature type="domain" description="RNA polymerase sigma factor 54 core-binding" evidence="11">
    <location>
        <begin position="76"/>
        <end position="261"/>
    </location>
</feature>
<dbReference type="Proteomes" id="UP000216151">
    <property type="component" value="Unassembled WGS sequence"/>
</dbReference>
<comment type="function">
    <text evidence="9">Sigma factors are initiation factors that promote the attachment of RNA polymerase to specific initiation sites and are then released.</text>
</comment>
<dbReference type="InterPro" id="IPR007634">
    <property type="entry name" value="RNA_pol_sigma_54_DNA-bd"/>
</dbReference>